<accession>A0A0J8B4B3</accession>
<dbReference type="Gramene" id="KMS94698">
    <property type="protein sequence ID" value="KMS94698"/>
    <property type="gene ID" value="BVRB_016170"/>
</dbReference>
<organism evidence="1 2">
    <name type="scientific">Beta vulgaris subsp. vulgaris</name>
    <name type="common">Beet</name>
    <dbReference type="NCBI Taxonomy" id="3555"/>
    <lineage>
        <taxon>Eukaryota</taxon>
        <taxon>Viridiplantae</taxon>
        <taxon>Streptophyta</taxon>
        <taxon>Embryophyta</taxon>
        <taxon>Tracheophyta</taxon>
        <taxon>Spermatophyta</taxon>
        <taxon>Magnoliopsida</taxon>
        <taxon>eudicotyledons</taxon>
        <taxon>Gunneridae</taxon>
        <taxon>Pentapetalae</taxon>
        <taxon>Caryophyllales</taxon>
        <taxon>Chenopodiaceae</taxon>
        <taxon>Betoideae</taxon>
        <taxon>Beta</taxon>
    </lineage>
</organism>
<evidence type="ECO:0000313" key="2">
    <source>
        <dbReference type="Proteomes" id="UP000035740"/>
    </source>
</evidence>
<keyword evidence="2" id="KW-1185">Reference proteome</keyword>
<dbReference type="OrthoDB" id="778454at2759"/>
<proteinExistence type="predicted"/>
<evidence type="ECO:0000313" key="1">
    <source>
        <dbReference type="EMBL" id="KMS94698.1"/>
    </source>
</evidence>
<dbReference type="EMBL" id="KQ091158">
    <property type="protein sequence ID" value="KMS94698.1"/>
    <property type="molecule type" value="Genomic_DNA"/>
</dbReference>
<dbReference type="AlphaFoldDB" id="A0A0J8B4B3"/>
<name>A0A0J8B4B3_BETVV</name>
<dbReference type="InterPro" id="IPR021109">
    <property type="entry name" value="Peptidase_aspartic_dom_sf"/>
</dbReference>
<sequence length="493" mass="54634">MPKKCNDPGMFTIPITLGDTKIDKAMLDLGASINVLPYSLYESVELGELLPTNVVIQLADRSTSIPRGVLKDVLVKVDKMTFPADFYVINMEHDRHSAPILLGRSFLKTANARIDCGTGSLTMQFDGQNVEFKMHDAMGGKEDHSIYSIDVVKPSVHDEFDVRKRGRTQGSNEPEAHEEPAASEVMIDTMGLTGLNREQKVTWRNLCRSKRVVQCTKFIDTTFLAQLGLLDGFREMMGRAGLLGMLDYTPRTYKRMHDRVRDISMSQVREAFGWVAPSSDDPFVPMGVPSEEVGVFWYRISGLPLSSGGEKISSIRHPGLRMAAYFLGMTIFCKGETGKLNQLEICYLRSLLPGSVGIPNWADLWLKSCIDIHCGDGFIFLPWANFPFGPTVADFFIWPEVGRGILDDMDEDEEGDGDYDMEMEQGEGNRLSSIEEQLQALTLQGNATMGYMRHLDVFFQQQYGGSYVPYGDFPGGTSGSGASSSGGAFHGDP</sequence>
<dbReference type="PANTHER" id="PTHR33067">
    <property type="entry name" value="RNA-DIRECTED DNA POLYMERASE-RELATED"/>
    <property type="match status" value="1"/>
</dbReference>
<dbReference type="Gene3D" id="2.40.70.10">
    <property type="entry name" value="Acid Proteases"/>
    <property type="match status" value="1"/>
</dbReference>
<protein>
    <submittedName>
        <fullName evidence="1">Uncharacterized protein</fullName>
    </submittedName>
</protein>
<reference evidence="1 2" key="1">
    <citation type="journal article" date="2014" name="Nature">
        <title>The genome of the recently domesticated crop plant sugar beet (Beta vulgaris).</title>
        <authorList>
            <person name="Dohm J.C."/>
            <person name="Minoche A.E."/>
            <person name="Holtgrawe D."/>
            <person name="Capella-Gutierrez S."/>
            <person name="Zakrzewski F."/>
            <person name="Tafer H."/>
            <person name="Rupp O."/>
            <person name="Sorensen T.R."/>
            <person name="Stracke R."/>
            <person name="Reinhardt R."/>
            <person name="Goesmann A."/>
            <person name="Kraft T."/>
            <person name="Schulz B."/>
            <person name="Stadler P.F."/>
            <person name="Schmidt T."/>
            <person name="Gabaldon T."/>
            <person name="Lehrach H."/>
            <person name="Weisshaar B."/>
            <person name="Himmelbauer H."/>
        </authorList>
    </citation>
    <scope>NUCLEOTIDE SEQUENCE [LARGE SCALE GENOMIC DNA]</scope>
    <source>
        <tissue evidence="1">Taproot</tissue>
    </source>
</reference>
<dbReference type="CDD" id="cd00303">
    <property type="entry name" value="retropepsin_like"/>
    <property type="match status" value="1"/>
</dbReference>
<dbReference type="Proteomes" id="UP000035740">
    <property type="component" value="Unassembled WGS sequence"/>
</dbReference>
<dbReference type="SUPFAM" id="SSF50630">
    <property type="entry name" value="Acid proteases"/>
    <property type="match status" value="1"/>
</dbReference>
<gene>
    <name evidence="1" type="ORF">BVRB_016170</name>
</gene>
<dbReference type="eggNOG" id="KOG0017">
    <property type="taxonomic scope" value="Eukaryota"/>
</dbReference>
<dbReference type="PANTHER" id="PTHR33067:SF15">
    <property type="entry name" value="RNA-DIRECTED DNA POLYMERASE"/>
    <property type="match status" value="1"/>
</dbReference>